<dbReference type="AlphaFoldDB" id="A0A401UCZ9"/>
<dbReference type="Pfam" id="PF18730">
    <property type="entry name" value="HEPN_Cthe2314"/>
    <property type="match status" value="1"/>
</dbReference>
<sequence>MRDIVNCNQDIKYFTGNLFLLLPYINNPLRELDTTTFSFTFAHYHQNLYDHRYCTYVSCCFEKTYNYWDRIGDLLYSFYPSLIANIRSVDFVRIVDAIYSIGERDPNFLWLYNYRLNQYDQLNSYRRNIVHYYQYETTYHDDFIRNTSSIPGLTAIWDEKSRMPTFFREHLEFACDGCEQAYLYLYKVINYRNVNGNPNIPTPVQP</sequence>
<name>A0A401UCZ9_9BACT</name>
<dbReference type="EMBL" id="BHXQ01000005">
    <property type="protein sequence ID" value="GCC52754.1"/>
    <property type="molecule type" value="Genomic_DNA"/>
</dbReference>
<evidence type="ECO:0000313" key="3">
    <source>
        <dbReference type="Proteomes" id="UP000288227"/>
    </source>
</evidence>
<protein>
    <recommendedName>
        <fullName evidence="1">Cthe-2314-like HEPN domain-containing protein</fullName>
    </recommendedName>
</protein>
<keyword evidence="3" id="KW-1185">Reference proteome</keyword>
<feature type="domain" description="Cthe-2314-like HEPN" evidence="1">
    <location>
        <begin position="47"/>
        <end position="185"/>
    </location>
</feature>
<evidence type="ECO:0000313" key="2">
    <source>
        <dbReference type="EMBL" id="GCC52754.1"/>
    </source>
</evidence>
<evidence type="ECO:0000259" key="1">
    <source>
        <dbReference type="Pfam" id="PF18730"/>
    </source>
</evidence>
<accession>A0A401UCZ9</accession>
<reference evidence="2 3" key="1">
    <citation type="submission" date="2018-11" db="EMBL/GenBank/DDBJ databases">
        <title>Chryseotalea sanarue gen. nov., sp., nov., a member of the family Cytophagaceae, isolated from a brackish lake in Hamamatsu Japan.</title>
        <authorList>
            <person name="Maejima Y."/>
            <person name="Iino T."/>
            <person name="Muraguchi Y."/>
            <person name="Fukuda K."/>
            <person name="Ohkuma M."/>
            <person name="Moriuchi R."/>
            <person name="Dohra H."/>
            <person name="Kimbara K."/>
            <person name="Shintani M."/>
        </authorList>
    </citation>
    <scope>NUCLEOTIDE SEQUENCE [LARGE SCALE GENOMIC DNA]</scope>
    <source>
        <strain evidence="2 3">Ys</strain>
    </source>
</reference>
<comment type="caution">
    <text evidence="2">The sequence shown here is derived from an EMBL/GenBank/DDBJ whole genome shotgun (WGS) entry which is preliminary data.</text>
</comment>
<gene>
    <name evidence="2" type="ORF">SanaruYs_29920</name>
</gene>
<dbReference type="InterPro" id="IPR041394">
    <property type="entry name" value="HEPN_Cthe2314"/>
</dbReference>
<organism evidence="2 3">
    <name type="scientific">Chryseotalea sanaruensis</name>
    <dbReference type="NCBI Taxonomy" id="2482724"/>
    <lineage>
        <taxon>Bacteria</taxon>
        <taxon>Pseudomonadati</taxon>
        <taxon>Bacteroidota</taxon>
        <taxon>Cytophagia</taxon>
        <taxon>Cytophagales</taxon>
        <taxon>Chryseotaleaceae</taxon>
        <taxon>Chryseotalea</taxon>
    </lineage>
</organism>
<proteinExistence type="predicted"/>
<dbReference type="Proteomes" id="UP000288227">
    <property type="component" value="Unassembled WGS sequence"/>
</dbReference>